<dbReference type="GO" id="GO:0005829">
    <property type="term" value="C:cytosol"/>
    <property type="evidence" value="ECO:0007669"/>
    <property type="project" value="TreeGrafter"/>
</dbReference>
<dbReference type="EMBL" id="LK996017">
    <property type="protein sequence ID" value="CDX02385.1"/>
    <property type="molecule type" value="Genomic_DNA"/>
</dbReference>
<evidence type="ECO:0000256" key="9">
    <source>
        <dbReference type="ARBA" id="ARBA00022679"/>
    </source>
</evidence>
<dbReference type="NCBIfam" id="NF004490">
    <property type="entry name" value="PRK05820.1"/>
    <property type="match status" value="1"/>
</dbReference>
<accession>A0A098B1Y6</accession>
<comment type="function">
    <text evidence="3">Catalyzes phosphorolysis of the pyrimidine nucleosides uridine, thymidine and 2'-deoxyuridine with the formation of the corresponding pyrimidine base and ribose-1-phosphate.</text>
</comment>
<dbReference type="PANTHER" id="PTHR10515:SF0">
    <property type="entry name" value="THYMIDINE PHOSPHORYLASE"/>
    <property type="match status" value="1"/>
</dbReference>
<evidence type="ECO:0000256" key="2">
    <source>
        <dbReference type="ARBA" id="ARBA00001958"/>
    </source>
</evidence>
<evidence type="ECO:0000256" key="7">
    <source>
        <dbReference type="ARBA" id="ARBA00014680"/>
    </source>
</evidence>
<dbReference type="FunFam" id="3.40.1030.10:FF:000003">
    <property type="entry name" value="Pyrimidine-nucleoside phosphorylase"/>
    <property type="match status" value="1"/>
</dbReference>
<evidence type="ECO:0000256" key="1">
    <source>
        <dbReference type="ARBA" id="ARBA00001066"/>
    </source>
</evidence>
<organism evidence="14">
    <name type="scientific">Desulfitobacterium hafniense</name>
    <name type="common">Desulfitobacterium frappieri</name>
    <dbReference type="NCBI Taxonomy" id="49338"/>
    <lineage>
        <taxon>Bacteria</taxon>
        <taxon>Bacillati</taxon>
        <taxon>Bacillota</taxon>
        <taxon>Clostridia</taxon>
        <taxon>Eubacteriales</taxon>
        <taxon>Desulfitobacteriaceae</taxon>
        <taxon>Desulfitobacterium</taxon>
    </lineage>
</organism>
<evidence type="ECO:0000256" key="8">
    <source>
        <dbReference type="ARBA" id="ARBA00022676"/>
    </source>
</evidence>
<dbReference type="GO" id="GO:0006213">
    <property type="term" value="P:pyrimidine nucleoside metabolic process"/>
    <property type="evidence" value="ECO:0007669"/>
    <property type="project" value="InterPro"/>
</dbReference>
<dbReference type="PANTHER" id="PTHR10515">
    <property type="entry name" value="THYMIDINE PHOSPHORYLASE"/>
    <property type="match status" value="1"/>
</dbReference>
<dbReference type="GO" id="GO:0047847">
    <property type="term" value="F:deoxyuridine phosphorylase activity"/>
    <property type="evidence" value="ECO:0007669"/>
    <property type="project" value="RHEA"/>
</dbReference>
<comment type="catalytic activity">
    <reaction evidence="11">
        <text>uridine + phosphate = alpha-D-ribose 1-phosphate + uracil</text>
        <dbReference type="Rhea" id="RHEA:24388"/>
        <dbReference type="ChEBI" id="CHEBI:16704"/>
        <dbReference type="ChEBI" id="CHEBI:17568"/>
        <dbReference type="ChEBI" id="CHEBI:43474"/>
        <dbReference type="ChEBI" id="CHEBI:57720"/>
        <dbReference type="EC" id="2.4.2.2"/>
    </reaction>
</comment>
<reference evidence="14" key="1">
    <citation type="submission" date="2014-07" db="EMBL/GenBank/DDBJ databases">
        <authorList>
            <person name="Hornung V.Bastian."/>
        </authorList>
    </citation>
    <scope>NUCLEOTIDE SEQUENCE</scope>
    <source>
        <strain evidence="14">PCE-S</strain>
    </source>
</reference>
<comment type="cofactor">
    <cofactor evidence="2">
        <name>K(+)</name>
        <dbReference type="ChEBI" id="CHEBI:29103"/>
    </cofactor>
</comment>
<dbReference type="InterPro" id="IPR036320">
    <property type="entry name" value="Glycosyl_Trfase_fam3_N_dom_sf"/>
</dbReference>
<dbReference type="SUPFAM" id="SSF52418">
    <property type="entry name" value="Nucleoside phosphorylase/phosphoribosyltransferase catalytic domain"/>
    <property type="match status" value="1"/>
</dbReference>
<dbReference type="Pfam" id="PF07831">
    <property type="entry name" value="PYNP_C"/>
    <property type="match status" value="1"/>
</dbReference>
<gene>
    <name evidence="14" type="ORF">DPCES_2498</name>
</gene>
<dbReference type="Pfam" id="PF02885">
    <property type="entry name" value="Glycos_trans_3N"/>
    <property type="match status" value="1"/>
</dbReference>
<dbReference type="InterPro" id="IPR017459">
    <property type="entry name" value="Glycosyl_Trfase_fam3_N_dom"/>
</dbReference>
<evidence type="ECO:0000256" key="11">
    <source>
        <dbReference type="ARBA" id="ARBA00048453"/>
    </source>
</evidence>
<dbReference type="GO" id="GO:0009032">
    <property type="term" value="F:thymidine phosphorylase activity"/>
    <property type="evidence" value="ECO:0007669"/>
    <property type="project" value="TreeGrafter"/>
</dbReference>
<name>A0A098B1Y6_DESHA</name>
<dbReference type="AlphaFoldDB" id="A0A098B1Y6"/>
<dbReference type="InterPro" id="IPR017872">
    <property type="entry name" value="Pyrmidine_PPase_CS"/>
</dbReference>
<comment type="catalytic activity">
    <reaction evidence="12">
        <text>thymidine + phosphate = 2-deoxy-alpha-D-ribose 1-phosphate + thymine</text>
        <dbReference type="Rhea" id="RHEA:16037"/>
        <dbReference type="ChEBI" id="CHEBI:17748"/>
        <dbReference type="ChEBI" id="CHEBI:17821"/>
        <dbReference type="ChEBI" id="CHEBI:43474"/>
        <dbReference type="ChEBI" id="CHEBI:57259"/>
        <dbReference type="EC" id="2.4.2.2"/>
    </reaction>
</comment>
<dbReference type="InterPro" id="IPR000312">
    <property type="entry name" value="Glycosyl_Trfase_fam3"/>
</dbReference>
<dbReference type="InterPro" id="IPR036566">
    <property type="entry name" value="PYNP-like_C_sf"/>
</dbReference>
<evidence type="ECO:0000256" key="10">
    <source>
        <dbReference type="ARBA" id="ARBA00022723"/>
    </source>
</evidence>
<dbReference type="GO" id="GO:0006206">
    <property type="term" value="P:pyrimidine nucleobase metabolic process"/>
    <property type="evidence" value="ECO:0007669"/>
    <property type="project" value="InterPro"/>
</dbReference>
<dbReference type="SUPFAM" id="SSF47648">
    <property type="entry name" value="Nucleoside phosphorylase/phosphoribosyltransferase N-terminal domain"/>
    <property type="match status" value="1"/>
</dbReference>
<keyword evidence="8 14" id="KW-0328">Glycosyltransferase</keyword>
<evidence type="ECO:0000256" key="12">
    <source>
        <dbReference type="ARBA" id="ARBA00048525"/>
    </source>
</evidence>
<evidence type="ECO:0000256" key="6">
    <source>
        <dbReference type="ARBA" id="ARBA00011889"/>
    </source>
</evidence>
<dbReference type="Gene3D" id="1.20.970.10">
    <property type="entry name" value="Transferase, Pyrimidine Nucleoside Phosphorylase, Chain C"/>
    <property type="match status" value="1"/>
</dbReference>
<dbReference type="SMART" id="SM00941">
    <property type="entry name" value="PYNP_C"/>
    <property type="match status" value="1"/>
</dbReference>
<evidence type="ECO:0000256" key="4">
    <source>
        <dbReference type="ARBA" id="ARBA00006915"/>
    </source>
</evidence>
<comment type="subunit">
    <text evidence="5">Homodimer.</text>
</comment>
<dbReference type="PIRSF" id="PIRSF000478">
    <property type="entry name" value="TP_PyNP"/>
    <property type="match status" value="1"/>
</dbReference>
<dbReference type="InterPro" id="IPR035902">
    <property type="entry name" value="Nuc_phospho_transferase"/>
</dbReference>
<dbReference type="InterPro" id="IPR013102">
    <property type="entry name" value="PYNP_C"/>
</dbReference>
<dbReference type="NCBIfam" id="NF004747">
    <property type="entry name" value="PRK06078.1"/>
    <property type="match status" value="1"/>
</dbReference>
<dbReference type="FunFam" id="1.20.970.10:FF:000002">
    <property type="entry name" value="Pyrimidine-nucleoside phosphorylase"/>
    <property type="match status" value="1"/>
</dbReference>
<dbReference type="Pfam" id="PF00591">
    <property type="entry name" value="Glycos_transf_3"/>
    <property type="match status" value="1"/>
</dbReference>
<dbReference type="Gene3D" id="3.40.1030.10">
    <property type="entry name" value="Nucleoside phosphorylase/phosphoribosyltransferase catalytic domain"/>
    <property type="match status" value="1"/>
</dbReference>
<dbReference type="GO" id="GO:0004645">
    <property type="term" value="F:1,4-alpha-oligoglucan phosphorylase activity"/>
    <property type="evidence" value="ECO:0007669"/>
    <property type="project" value="InterPro"/>
</dbReference>
<dbReference type="EC" id="2.4.2.2" evidence="6"/>
<dbReference type="InterPro" id="IPR000053">
    <property type="entry name" value="Thymidine/pyrmidine_PPase"/>
</dbReference>
<evidence type="ECO:0000259" key="13">
    <source>
        <dbReference type="SMART" id="SM00941"/>
    </source>
</evidence>
<dbReference type="NCBIfam" id="TIGR02644">
    <property type="entry name" value="Y_phosphoryl"/>
    <property type="match status" value="1"/>
</dbReference>
<evidence type="ECO:0000313" key="14">
    <source>
        <dbReference type="EMBL" id="CDX02385.1"/>
    </source>
</evidence>
<keyword evidence="9 14" id="KW-0808">Transferase</keyword>
<sequence>MGSFGQFWAALQEHTGVGAMRVVDIINKKKKGEALTKEEIEFFVQGYVKGEIPDYQIAALYMAIYFQGMNDEEIADLTMAYVNSGETIDLSGISGVKVDKHSTGGVGDKISLIVIPLVASLRIPVAKMSGRGLGHTGGTIDKLEAIQGFRTALSTGEFIANVNNHGMAVVGQTANLTPADKLTYALRDVTGTVDSIPLIAGSIMSKKIASGADAIVLDVKVGSGAFMKSLPEAKKLAECMVQIGKSLKRRTIAIITDMNQPLGHEVGNANEIKEVIDVLKGRGAADETRIALTIASYMAIASGNYHDFQSTYAELQQVIASGKAIEKLKELISIQGGNPQIVHEPAQLPQAKHHIEVLANHAGYISSIDAEQIGLVAMLLGAGRKKKDDPIDYAAGVTLLKKVGDYVDLDEPLCILHTNLEYVEADVLKAYGFQESKPDPIEYIHEVVK</sequence>
<dbReference type="PATRIC" id="fig|49338.4.peg.2683"/>
<dbReference type="GO" id="GO:0046872">
    <property type="term" value="F:metal ion binding"/>
    <property type="evidence" value="ECO:0007669"/>
    <property type="project" value="UniProtKB-KW"/>
</dbReference>
<evidence type="ECO:0000256" key="3">
    <source>
        <dbReference type="ARBA" id="ARBA00003877"/>
    </source>
</evidence>
<comment type="catalytic activity">
    <reaction evidence="1">
        <text>2'-deoxyuridine + phosphate = 2-deoxy-alpha-D-ribose 1-phosphate + uracil</text>
        <dbReference type="Rhea" id="RHEA:22824"/>
        <dbReference type="ChEBI" id="CHEBI:16450"/>
        <dbReference type="ChEBI" id="CHEBI:17568"/>
        <dbReference type="ChEBI" id="CHEBI:43474"/>
        <dbReference type="ChEBI" id="CHEBI:57259"/>
        <dbReference type="EC" id="2.4.2.2"/>
    </reaction>
</comment>
<dbReference type="PROSITE" id="PS00647">
    <property type="entry name" value="THYMID_PHOSPHORYLASE"/>
    <property type="match status" value="1"/>
</dbReference>
<proteinExistence type="inferred from homology"/>
<feature type="domain" description="Pyrimidine nucleoside phosphorylase C-terminal" evidence="13">
    <location>
        <begin position="364"/>
        <end position="434"/>
    </location>
</feature>
<comment type="similarity">
    <text evidence="4">Belongs to the thymidine/pyrimidine-nucleoside phosphorylase family.</text>
</comment>
<dbReference type="GO" id="GO:0004850">
    <property type="term" value="F:uridine phosphorylase activity"/>
    <property type="evidence" value="ECO:0007669"/>
    <property type="project" value="RHEA"/>
</dbReference>
<keyword evidence="10" id="KW-0479">Metal-binding</keyword>
<dbReference type="Gene3D" id="3.90.1170.30">
    <property type="entry name" value="Pyrimidine nucleoside phosphorylase-like, C-terminal domain"/>
    <property type="match status" value="1"/>
</dbReference>
<evidence type="ECO:0000256" key="5">
    <source>
        <dbReference type="ARBA" id="ARBA00011738"/>
    </source>
</evidence>
<dbReference type="SUPFAM" id="SSF54680">
    <property type="entry name" value="Pyrimidine nucleoside phosphorylase C-terminal domain"/>
    <property type="match status" value="1"/>
</dbReference>
<protein>
    <recommendedName>
        <fullName evidence="7">Pyrimidine-nucleoside phosphorylase</fullName>
        <ecNumber evidence="6">2.4.2.2</ecNumber>
    </recommendedName>
</protein>
<dbReference type="InterPro" id="IPR018090">
    <property type="entry name" value="Pyrmidine_PPas_bac/euk"/>
</dbReference>